<protein>
    <submittedName>
        <fullName evidence="1">Uncharacterized protein</fullName>
    </submittedName>
</protein>
<gene>
    <name evidence="1" type="ORF">GRG538_LOCUS21914</name>
    <name evidence="2" type="ORF">QYT958_LOCUS25850</name>
</gene>
<evidence type="ECO:0000313" key="3">
    <source>
        <dbReference type="Proteomes" id="UP000663872"/>
    </source>
</evidence>
<dbReference type="Proteomes" id="UP000663848">
    <property type="component" value="Unassembled WGS sequence"/>
</dbReference>
<evidence type="ECO:0000313" key="2">
    <source>
        <dbReference type="EMBL" id="CAF4832607.1"/>
    </source>
</evidence>
<evidence type="ECO:0000313" key="1">
    <source>
        <dbReference type="EMBL" id="CAF3585148.1"/>
    </source>
</evidence>
<dbReference type="AlphaFoldDB" id="A0A818MD00"/>
<name>A0A818MD00_9BILA</name>
<dbReference type="EMBL" id="CAJNYT010003622">
    <property type="protein sequence ID" value="CAF3585148.1"/>
    <property type="molecule type" value="Genomic_DNA"/>
</dbReference>
<reference evidence="1" key="1">
    <citation type="submission" date="2021-02" db="EMBL/GenBank/DDBJ databases">
        <authorList>
            <person name="Nowell W R."/>
        </authorList>
    </citation>
    <scope>NUCLEOTIDE SEQUENCE</scope>
</reference>
<organism evidence="1 3">
    <name type="scientific">Rotaria socialis</name>
    <dbReference type="NCBI Taxonomy" id="392032"/>
    <lineage>
        <taxon>Eukaryota</taxon>
        <taxon>Metazoa</taxon>
        <taxon>Spiralia</taxon>
        <taxon>Gnathifera</taxon>
        <taxon>Rotifera</taxon>
        <taxon>Eurotatoria</taxon>
        <taxon>Bdelloidea</taxon>
        <taxon>Philodinida</taxon>
        <taxon>Philodinidae</taxon>
        <taxon>Rotaria</taxon>
    </lineage>
</organism>
<proteinExistence type="predicted"/>
<comment type="caution">
    <text evidence="1">The sequence shown here is derived from an EMBL/GenBank/DDBJ whole genome shotgun (WGS) entry which is preliminary data.</text>
</comment>
<dbReference type="EMBL" id="CAJOBR010005952">
    <property type="protein sequence ID" value="CAF4832607.1"/>
    <property type="molecule type" value="Genomic_DNA"/>
</dbReference>
<accession>A0A818MD00</accession>
<sequence>MSTYILWLDRNVDSTTSFLEKLSQYQWVQTFTEVDDCVEYIKSHMMQNLFVVASGSLAKFLVPQIHQSSNIKQIFIFSASMASHTEWAMDYIDELVMFDHPDDLLERLWITMGQFFREQAQLYIEQEEKSMERAKQYKQPSCG</sequence>
<dbReference type="Proteomes" id="UP000663872">
    <property type="component" value="Unassembled WGS sequence"/>
</dbReference>